<evidence type="ECO:0000313" key="3">
    <source>
        <dbReference type="Proteomes" id="UP000246464"/>
    </source>
</evidence>
<evidence type="ECO:0000313" key="2">
    <source>
        <dbReference type="EMBL" id="AWP18245.1"/>
    </source>
</evidence>
<accession>A0A2U9CNV4</accession>
<dbReference type="EMBL" id="CP026261">
    <property type="protein sequence ID" value="AWP18245.1"/>
    <property type="molecule type" value="Genomic_DNA"/>
</dbReference>
<dbReference type="Proteomes" id="UP000246464">
    <property type="component" value="Chromosome 19"/>
</dbReference>
<protein>
    <submittedName>
        <fullName evidence="2">Putative NACHT LRR and PYD domains-containing protein 12-like</fullName>
    </submittedName>
</protein>
<keyword evidence="3" id="KW-1185">Reference proteome</keyword>
<name>A0A2U9CNV4_SCOMX</name>
<gene>
    <name evidence="2" type="ORF">SMAX5B_013023</name>
</gene>
<reference evidence="2 3" key="1">
    <citation type="submission" date="2017-12" db="EMBL/GenBank/DDBJ databases">
        <title>Integrating genomic resources of turbot (Scophthalmus maximus) in depth evaluation of genetic and physical mapping variation across individuals.</title>
        <authorList>
            <person name="Martinez P."/>
        </authorList>
    </citation>
    <scope>NUCLEOTIDE SEQUENCE [LARGE SCALE GENOMIC DNA]</scope>
</reference>
<proteinExistence type="predicted"/>
<feature type="region of interest" description="Disordered" evidence="1">
    <location>
        <begin position="24"/>
        <end position="97"/>
    </location>
</feature>
<organism evidence="2 3">
    <name type="scientific">Scophthalmus maximus</name>
    <name type="common">Turbot</name>
    <name type="synonym">Psetta maxima</name>
    <dbReference type="NCBI Taxonomy" id="52904"/>
    <lineage>
        <taxon>Eukaryota</taxon>
        <taxon>Metazoa</taxon>
        <taxon>Chordata</taxon>
        <taxon>Craniata</taxon>
        <taxon>Vertebrata</taxon>
        <taxon>Euteleostomi</taxon>
        <taxon>Actinopterygii</taxon>
        <taxon>Neopterygii</taxon>
        <taxon>Teleostei</taxon>
        <taxon>Neoteleostei</taxon>
        <taxon>Acanthomorphata</taxon>
        <taxon>Carangaria</taxon>
        <taxon>Pleuronectiformes</taxon>
        <taxon>Pleuronectoidei</taxon>
        <taxon>Scophthalmidae</taxon>
        <taxon>Scophthalmus</taxon>
    </lineage>
</organism>
<sequence length="97" mass="10532">MLASLMLATWGAGRMAHREAGWESGAFRKSSSQPDKKPFNQGFSVGASPLRPEKMSDLEEDEDRAESPVLSCVSIESDRSKGHPPNFSTEPGPSHSE</sequence>
<dbReference type="AlphaFoldDB" id="A0A2U9CNV4"/>
<evidence type="ECO:0000256" key="1">
    <source>
        <dbReference type="SAM" id="MobiDB-lite"/>
    </source>
</evidence>